<evidence type="ECO:0000256" key="6">
    <source>
        <dbReference type="ARBA" id="ARBA00022763"/>
    </source>
</evidence>
<gene>
    <name evidence="18" type="ORF">SAMN05444380_11860</name>
</gene>
<dbReference type="Gene3D" id="1.20.1580.10">
    <property type="entry name" value="ABC transporter ATPase like domain"/>
    <property type="match status" value="4"/>
</dbReference>
<evidence type="ECO:0000259" key="17">
    <source>
        <dbReference type="PROSITE" id="PS50893"/>
    </source>
</evidence>
<evidence type="ECO:0000256" key="11">
    <source>
        <dbReference type="ARBA" id="ARBA00022881"/>
    </source>
</evidence>
<dbReference type="GO" id="GO:0005737">
    <property type="term" value="C:cytoplasm"/>
    <property type="evidence" value="ECO:0007669"/>
    <property type="project" value="UniProtKB-SubCell"/>
</dbReference>
<dbReference type="InterPro" id="IPR017871">
    <property type="entry name" value="ABC_transporter-like_CS"/>
</dbReference>
<evidence type="ECO:0000256" key="2">
    <source>
        <dbReference type="ARBA" id="ARBA00022490"/>
    </source>
</evidence>
<dbReference type="Pfam" id="PF17755">
    <property type="entry name" value="UvrA_DNA-bind"/>
    <property type="match status" value="1"/>
</dbReference>
<sequence>MTIPAYLLVSLLVNFDCNTMRKRKFDNSNYISIKGARVHNLKNIDLDIPRNKFIVITGVSGSGKSSLAFDTLYAEGQRRYVESLSAYARQFLGRLDKPEVDYIKGIPPAIAIEQKVNTRNPRSTVGTSTEIYDYLKLLFARIGKTYSPISGKEVKKHNTTDVLNFINGYDDGTKMAVLARVSIPENRTCHEHLQVLLQQGFSRVESEGNFIRIQELLKDDEKLKRCKELNLVIDRISVSKEDEDTVSRIADSVQTAFYEGKGECLIKIFKGDTTEGFTFSNRFEEDGIAFEEPSEHMFSFNNPIGACPTCEGFGNVIGIDEDLVVPDKNLSVYDDAIACWRGEKMGEWKNLLVRNAHKFGFPVHKPYYQLTPEQRRLLWTGNQYFHGLDEFFKHLESKQYKIQYRVMLSRYRGKTVCRDCNGTRLKKEAMYVKVGGKSIHELVLMPVSELAEFFRNLSLTDHELKVAKRLLTEINARLQFLNEVGLGYLTLNRLSSTLSGGESQRINLATSLGSSLVGSLYILDEPSIGLHPRDTHLLINVLRHLKALGNTVIVVEHDEEIIRASDEIIDIGPGAGQHGGNVVFQGDYRALEQADSLTTQYLNGTRKIEVPSSRRSWNLALEVAGARENNLKNINVKFPLNVLHVITGVSGSGKSSLVRKILFPALKKIKGGTAEKAGDFDLLRGNTEAIADVEFVDQNPIGKSSRSNPATYLKAYDEIRKLMAEQQASKINGFKPASFSFNVEGGRCDECQGEGTIKIEMQFMADIVLTCESCHGKRFKPEILDVKYRGKNIYDILEMTVDESIAFFGEAQGTIEKRIVTRLKPLSEVGLGYVRLGQSSSTLSGGESQRVKLASFLALEKTEPTLFIFDEPTTGLHFHDIQKLLKAFRALIEKGHSIIVVEHNMEVIKSADWITDLGPEGGKNGGNVVFAGTPEDMVKSGHGYTSRYLAPYLSVGVNAY</sequence>
<evidence type="ECO:0000256" key="3">
    <source>
        <dbReference type="ARBA" id="ARBA00022723"/>
    </source>
</evidence>
<keyword evidence="3" id="KW-0479">Metal-binding</keyword>
<dbReference type="EMBL" id="FONA01000018">
    <property type="protein sequence ID" value="SFE78021.1"/>
    <property type="molecule type" value="Genomic_DNA"/>
</dbReference>
<evidence type="ECO:0000256" key="12">
    <source>
        <dbReference type="ARBA" id="ARBA00023125"/>
    </source>
</evidence>
<proteinExistence type="inferred from homology"/>
<dbReference type="InterPro" id="IPR027417">
    <property type="entry name" value="P-loop_NTPase"/>
</dbReference>
<dbReference type="Gene3D" id="3.30.190.20">
    <property type="match status" value="1"/>
</dbReference>
<dbReference type="PROSITE" id="PS50893">
    <property type="entry name" value="ABC_TRANSPORTER_2"/>
    <property type="match status" value="1"/>
</dbReference>
<evidence type="ECO:0000313" key="18">
    <source>
        <dbReference type="EMBL" id="SFE78021.1"/>
    </source>
</evidence>
<dbReference type="GO" id="GO:0016887">
    <property type="term" value="F:ATP hydrolysis activity"/>
    <property type="evidence" value="ECO:0007669"/>
    <property type="project" value="InterPro"/>
</dbReference>
<keyword evidence="19" id="KW-1185">Reference proteome</keyword>
<keyword evidence="10" id="KW-0067">ATP-binding</keyword>
<dbReference type="Pfam" id="PF17760">
    <property type="entry name" value="UvrA_inter"/>
    <property type="match status" value="1"/>
</dbReference>
<dbReference type="GO" id="GO:0008270">
    <property type="term" value="F:zinc ion binding"/>
    <property type="evidence" value="ECO:0007669"/>
    <property type="project" value="UniProtKB-KW"/>
</dbReference>
<evidence type="ECO:0000256" key="8">
    <source>
        <dbReference type="ARBA" id="ARBA00022771"/>
    </source>
</evidence>
<evidence type="ECO:0000256" key="13">
    <source>
        <dbReference type="ARBA" id="ARBA00023204"/>
    </source>
</evidence>
<evidence type="ECO:0000256" key="15">
    <source>
        <dbReference type="ARBA" id="ARBA00039316"/>
    </source>
</evidence>
<dbReference type="GO" id="GO:0003677">
    <property type="term" value="F:DNA binding"/>
    <property type="evidence" value="ECO:0007669"/>
    <property type="project" value="UniProtKB-KW"/>
</dbReference>
<dbReference type="NCBIfam" id="TIGR00630">
    <property type="entry name" value="uvra"/>
    <property type="match status" value="1"/>
</dbReference>
<dbReference type="InterPro" id="IPR003439">
    <property type="entry name" value="ABC_transporter-like_ATP-bd"/>
</dbReference>
<comment type="similarity">
    <text evidence="14">Belongs to the ABC transporter superfamily. UvrA family.</text>
</comment>
<dbReference type="Gene3D" id="1.10.8.280">
    <property type="entry name" value="ABC transporter ATPase domain-like"/>
    <property type="match status" value="1"/>
</dbReference>
<dbReference type="InterPro" id="IPR041102">
    <property type="entry name" value="UvrA_inter"/>
</dbReference>
<evidence type="ECO:0000256" key="4">
    <source>
        <dbReference type="ARBA" id="ARBA00022737"/>
    </source>
</evidence>
<dbReference type="AlphaFoldDB" id="A0A1I2DC67"/>
<dbReference type="GO" id="GO:0004518">
    <property type="term" value="F:nuclease activity"/>
    <property type="evidence" value="ECO:0007669"/>
    <property type="project" value="UniProtKB-KW"/>
</dbReference>
<feature type="domain" description="ABC transporter" evidence="17">
    <location>
        <begin position="614"/>
        <end position="950"/>
    </location>
</feature>
<evidence type="ECO:0000256" key="10">
    <source>
        <dbReference type="ARBA" id="ARBA00022840"/>
    </source>
</evidence>
<dbReference type="Gene3D" id="3.40.50.300">
    <property type="entry name" value="P-loop containing nucleotide triphosphate hydrolases"/>
    <property type="match status" value="3"/>
</dbReference>
<keyword evidence="9" id="KW-0862">Zinc</keyword>
<keyword evidence="11" id="KW-0267">Excision nuclease</keyword>
<dbReference type="InParanoid" id="A0A1I2DC67"/>
<dbReference type="InterPro" id="IPR041552">
    <property type="entry name" value="UvrA_DNA-bd"/>
</dbReference>
<dbReference type="PANTHER" id="PTHR43152:SF3">
    <property type="entry name" value="UVRABC SYSTEM PROTEIN A"/>
    <property type="match status" value="1"/>
</dbReference>
<keyword evidence="8" id="KW-0863">Zinc-finger</keyword>
<dbReference type="STRING" id="385682.SAMN05444380_11860"/>
<dbReference type="GO" id="GO:0006289">
    <property type="term" value="P:nucleotide-excision repair"/>
    <property type="evidence" value="ECO:0007669"/>
    <property type="project" value="InterPro"/>
</dbReference>
<dbReference type="PROSITE" id="PS00211">
    <property type="entry name" value="ABC_TRANSPORTER_1"/>
    <property type="match status" value="2"/>
</dbReference>
<dbReference type="GO" id="GO:0009380">
    <property type="term" value="C:excinuclease repair complex"/>
    <property type="evidence" value="ECO:0007669"/>
    <property type="project" value="InterPro"/>
</dbReference>
<organism evidence="18 19">
    <name type="scientific">Thermophagus xiamenensis</name>
    <dbReference type="NCBI Taxonomy" id="385682"/>
    <lineage>
        <taxon>Bacteria</taxon>
        <taxon>Pseudomonadati</taxon>
        <taxon>Bacteroidota</taxon>
        <taxon>Bacteroidia</taxon>
        <taxon>Marinilabiliales</taxon>
        <taxon>Marinilabiliaceae</taxon>
        <taxon>Thermophagus</taxon>
    </lineage>
</organism>
<dbReference type="eggNOG" id="COG0178">
    <property type="taxonomic scope" value="Bacteria"/>
</dbReference>
<evidence type="ECO:0000256" key="9">
    <source>
        <dbReference type="ARBA" id="ARBA00022833"/>
    </source>
</evidence>
<keyword evidence="12" id="KW-0238">DNA-binding</keyword>
<dbReference type="InterPro" id="IPR004602">
    <property type="entry name" value="UvrA"/>
</dbReference>
<dbReference type="PANTHER" id="PTHR43152">
    <property type="entry name" value="UVRABC SYSTEM PROTEIN A"/>
    <property type="match status" value="1"/>
</dbReference>
<evidence type="ECO:0000313" key="19">
    <source>
        <dbReference type="Proteomes" id="UP000181976"/>
    </source>
</evidence>
<keyword evidence="7" id="KW-0228">DNA excision</keyword>
<protein>
    <recommendedName>
        <fullName evidence="15">UvrABC system protein A</fullName>
    </recommendedName>
    <alternativeName>
        <fullName evidence="16">Excinuclease ABC subunit A</fullName>
    </alternativeName>
</protein>
<dbReference type="Proteomes" id="UP000181976">
    <property type="component" value="Unassembled WGS sequence"/>
</dbReference>
<evidence type="ECO:0000256" key="5">
    <source>
        <dbReference type="ARBA" id="ARBA00022741"/>
    </source>
</evidence>
<evidence type="ECO:0000256" key="14">
    <source>
        <dbReference type="ARBA" id="ARBA00038000"/>
    </source>
</evidence>
<evidence type="ECO:0000256" key="1">
    <source>
        <dbReference type="ARBA" id="ARBA00004496"/>
    </source>
</evidence>
<evidence type="ECO:0000256" key="7">
    <source>
        <dbReference type="ARBA" id="ARBA00022769"/>
    </source>
</evidence>
<keyword evidence="5" id="KW-0547">Nucleotide-binding</keyword>
<keyword evidence="13" id="KW-0234">DNA repair</keyword>
<reference evidence="18 19" key="1">
    <citation type="submission" date="2016-10" db="EMBL/GenBank/DDBJ databases">
        <authorList>
            <person name="de Groot N.N."/>
        </authorList>
    </citation>
    <scope>NUCLEOTIDE SEQUENCE [LARGE SCALE GENOMIC DNA]</scope>
    <source>
        <strain evidence="18 19">DSM 19012</strain>
    </source>
</reference>
<accession>A0A1I2DC67</accession>
<dbReference type="SUPFAM" id="SSF52540">
    <property type="entry name" value="P-loop containing nucleoside triphosphate hydrolases"/>
    <property type="match status" value="2"/>
</dbReference>
<evidence type="ECO:0000256" key="16">
    <source>
        <dbReference type="ARBA" id="ARBA00042156"/>
    </source>
</evidence>
<keyword evidence="2" id="KW-0963">Cytoplasm</keyword>
<name>A0A1I2DC67_9BACT</name>
<dbReference type="GO" id="GO:0005524">
    <property type="term" value="F:ATP binding"/>
    <property type="evidence" value="ECO:0007669"/>
    <property type="project" value="UniProtKB-KW"/>
</dbReference>
<comment type="subcellular location">
    <subcellularLocation>
        <location evidence="1">Cytoplasm</location>
    </subcellularLocation>
</comment>
<keyword evidence="6" id="KW-0227">DNA damage</keyword>
<keyword evidence="4" id="KW-0677">Repeat</keyword>